<dbReference type="EMBL" id="CACSHJ010000087">
    <property type="protein sequence ID" value="CAA0325304.1"/>
    <property type="molecule type" value="Genomic_DNA"/>
</dbReference>
<organism evidence="14 16">
    <name type="scientific">Arabidopsis thaliana</name>
    <name type="common">Mouse-ear cress</name>
    <dbReference type="NCBI Taxonomy" id="3702"/>
    <lineage>
        <taxon>Eukaryota</taxon>
        <taxon>Viridiplantae</taxon>
        <taxon>Streptophyta</taxon>
        <taxon>Embryophyta</taxon>
        <taxon>Tracheophyta</taxon>
        <taxon>Spermatophyta</taxon>
        <taxon>Magnoliopsida</taxon>
        <taxon>eudicotyledons</taxon>
        <taxon>Gunneridae</taxon>
        <taxon>Pentapetalae</taxon>
        <taxon>rosids</taxon>
        <taxon>malvids</taxon>
        <taxon>Brassicales</taxon>
        <taxon>Brassicaceae</taxon>
        <taxon>Camelineae</taxon>
        <taxon>Arabidopsis</taxon>
    </lineage>
</organism>
<evidence type="ECO:0000256" key="1">
    <source>
        <dbReference type="ARBA" id="ARBA00001947"/>
    </source>
</evidence>
<reference evidence="13 19" key="4">
    <citation type="submission" date="2020-09" db="EMBL/GenBank/DDBJ databases">
        <authorList>
            <person name="Ashkenazy H."/>
        </authorList>
    </citation>
    <scope>NUCLEOTIDE SEQUENCE [LARGE SCALE GENOMIC DNA]</scope>
    <source>
        <strain evidence="19">cv. Cdm-0</strain>
    </source>
</reference>
<evidence type="ECO:0000256" key="10">
    <source>
        <dbReference type="PROSITE-ProRule" id="PRU00470"/>
    </source>
</evidence>
<sequence>MDSWSYGRSVFMSNETLLPCDTFAKNRRFEQRLSNNDDVLISDMAGNSNGFSAVSITKVVPEEEDEENISSSSKFSSQELNRIDFKLRSFLDLGNDDDDTSSRGFALPSKKSRASNLCSQNPLCQVYGCSKDLSSSKDYHKRHRVCEAHSKTSVVIVNGLEQRFCQQCSRFHFLSEFDDGKRSCRRRLAGHNERRRKPAFYFLPGKRHKLLRTSQDVVGNKFLENSSLVLPESFPGSLLYRVIDEDDHRTSRLVSFKDEPTCSMFPTNEQNSSRTYESKPAIYSTEVSSIWDLHETAASRSTRALSLLSAQSQQHLSKFPNTTFSITQPNQNLNHSSSTDYHQMEQPLWIDPGKTNSAGSSSCKGKGTSTVDLLQLSSHLQRIEQQRNYTGDVKQEYNELYFPGS</sequence>
<evidence type="ECO:0000256" key="2">
    <source>
        <dbReference type="ARBA" id="ARBA00004123"/>
    </source>
</evidence>
<keyword evidence="3" id="KW-0479">Metal-binding</keyword>
<dbReference type="OrthoDB" id="514967at2759"/>
<comment type="subcellular location">
    <subcellularLocation>
        <location evidence="2">Nucleus</location>
    </subcellularLocation>
</comment>
<evidence type="ECO:0000313" key="14">
    <source>
        <dbReference type="EMBL" id="OAP17796.1"/>
    </source>
</evidence>
<dbReference type="RefSeq" id="NP_177077.3">
    <property type="nucleotide sequence ID" value="NM_105584.6"/>
</dbReference>
<evidence type="ECO:0000313" key="17">
    <source>
        <dbReference type="Proteomes" id="UP000426265"/>
    </source>
</evidence>
<dbReference type="InterPro" id="IPR044817">
    <property type="entry name" value="SBP-like"/>
</dbReference>
<dbReference type="EMBL" id="CACRSJ010000104">
    <property type="protein sequence ID" value="VYS50475.1"/>
    <property type="molecule type" value="Genomic_DNA"/>
</dbReference>
<reference evidence="14" key="2">
    <citation type="submission" date="2016-03" db="EMBL/GenBank/DDBJ databases">
        <title>Full-length assembly of Arabidopsis thaliana Ler reveals the complement of translocations and inversions.</title>
        <authorList>
            <person name="Zapata L."/>
            <person name="Schneeberger K."/>
            <person name="Ossowski S."/>
        </authorList>
    </citation>
    <scope>NUCLEOTIDE SEQUENCE [LARGE SCALE GENOMIC DNA]</scope>
    <source>
        <tissue evidence="14">Leaf</tissue>
    </source>
</reference>
<dbReference type="PANTHER" id="PTHR31251">
    <property type="entry name" value="SQUAMOSA PROMOTER-BINDING-LIKE PROTEIN 4"/>
    <property type="match status" value="1"/>
</dbReference>
<dbReference type="SMR" id="A0A178WHR9"/>
<evidence type="ECO:0000256" key="6">
    <source>
        <dbReference type="ARBA" id="ARBA00023015"/>
    </source>
</evidence>
<dbReference type="PROSITE" id="PS51141">
    <property type="entry name" value="ZF_SBP"/>
    <property type="match status" value="1"/>
</dbReference>
<dbReference type="SUPFAM" id="SSF103612">
    <property type="entry name" value="SBT domain"/>
    <property type="match status" value="1"/>
</dbReference>
<keyword evidence="5" id="KW-0862">Zinc</keyword>
<evidence type="ECO:0000256" key="8">
    <source>
        <dbReference type="ARBA" id="ARBA00023163"/>
    </source>
</evidence>
<evidence type="ECO:0000256" key="4">
    <source>
        <dbReference type="ARBA" id="ARBA00022771"/>
    </source>
</evidence>
<dbReference type="OMA" id="MDEHDHR"/>
<dbReference type="Proteomes" id="UP000078284">
    <property type="component" value="Chromosome 1"/>
</dbReference>
<accession>A0A5S9WSV5</accession>
<evidence type="ECO:0000313" key="12">
    <source>
        <dbReference type="EMBL" id="CAA0325304.1"/>
    </source>
</evidence>
<keyword evidence="7" id="KW-0238">DNA-binding</keyword>
<protein>
    <submittedName>
        <fullName evidence="13">(thale cress) hypothetical protein</fullName>
    </submittedName>
    <submittedName>
        <fullName evidence="14">SPL6</fullName>
    </submittedName>
</protein>
<evidence type="ECO:0000313" key="15">
    <source>
        <dbReference type="EMBL" id="VYS50475.1"/>
    </source>
</evidence>
<keyword evidence="6" id="KW-0805">Transcription regulation</keyword>
<dbReference type="Proteomes" id="UP000426265">
    <property type="component" value="Unassembled WGS sequence"/>
</dbReference>
<evidence type="ECO:0000259" key="11">
    <source>
        <dbReference type="PROSITE" id="PS51141"/>
    </source>
</evidence>
<evidence type="ECO:0000313" key="16">
    <source>
        <dbReference type="Proteomes" id="UP000078284"/>
    </source>
</evidence>
<dbReference type="AlphaFoldDB" id="A0A178WHR9"/>
<gene>
    <name evidence="14" type="ordered locus">AXX17_At1g63220</name>
    <name evidence="15" type="ORF">AN1_LOCUS5945</name>
    <name evidence="13" type="ORF">AT9943_LOCUS5026</name>
    <name evidence="12" type="ORF">C24_LOCUS5835</name>
</gene>
<dbReference type="Pfam" id="PF03110">
    <property type="entry name" value="SBP"/>
    <property type="match status" value="1"/>
</dbReference>
<evidence type="ECO:0000313" key="13">
    <source>
        <dbReference type="EMBL" id="CAD5316716.1"/>
    </source>
</evidence>
<evidence type="ECO:0000256" key="5">
    <source>
        <dbReference type="ARBA" id="ARBA00022833"/>
    </source>
</evidence>
<name>A0A178WHR9_ARATH</name>
<dbReference type="Proteomes" id="UP000516314">
    <property type="component" value="Chromosome 1"/>
</dbReference>
<dbReference type="Proteomes" id="UP000434276">
    <property type="component" value="Unassembled WGS sequence"/>
</dbReference>
<accession>A0A178WHR9</accession>
<comment type="cofactor">
    <cofactor evidence="1">
        <name>Zn(2+)</name>
        <dbReference type="ChEBI" id="CHEBI:29105"/>
    </cofactor>
</comment>
<proteinExistence type="predicted"/>
<dbReference type="ExpressionAtlas" id="A0A178WHR9">
    <property type="expression patterns" value="baseline and differential"/>
</dbReference>
<dbReference type="Gene3D" id="4.10.1100.10">
    <property type="entry name" value="Transcription factor, SBP-box domain"/>
    <property type="match status" value="1"/>
</dbReference>
<feature type="domain" description="SBP-type" evidence="11">
    <location>
        <begin position="121"/>
        <end position="198"/>
    </location>
</feature>
<dbReference type="InterPro" id="IPR004333">
    <property type="entry name" value="SBP_dom"/>
</dbReference>
<dbReference type="EMBL" id="LUHQ01000001">
    <property type="protein sequence ID" value="OAP17796.1"/>
    <property type="molecule type" value="Genomic_DNA"/>
</dbReference>
<dbReference type="InterPro" id="IPR036893">
    <property type="entry name" value="SBP_sf"/>
</dbReference>
<dbReference type="FunFam" id="4.10.1100.10:FF:000001">
    <property type="entry name" value="Squamosa promoter-binding-like protein 14"/>
    <property type="match status" value="1"/>
</dbReference>
<reference evidence="12 18" key="3">
    <citation type="submission" date="2019-12" db="EMBL/GenBank/DDBJ databases">
        <authorList>
            <person name="Jiao W.-B."/>
            <person name="Schneeberger K."/>
        </authorList>
    </citation>
    <scope>NUCLEOTIDE SEQUENCE [LARGE SCALE GENOMIC DNA]</scope>
    <source>
        <strain evidence="17">cv. An-1</strain>
        <strain evidence="18">cv. C24</strain>
    </source>
</reference>
<evidence type="ECO:0000256" key="3">
    <source>
        <dbReference type="ARBA" id="ARBA00022723"/>
    </source>
</evidence>
<dbReference type="GO" id="GO:0008270">
    <property type="term" value="F:zinc ion binding"/>
    <property type="evidence" value="ECO:0007669"/>
    <property type="project" value="UniProtKB-KW"/>
</dbReference>
<evidence type="ECO:0000256" key="9">
    <source>
        <dbReference type="ARBA" id="ARBA00023242"/>
    </source>
</evidence>
<evidence type="ECO:0000256" key="7">
    <source>
        <dbReference type="ARBA" id="ARBA00023125"/>
    </source>
</evidence>
<evidence type="ECO:0000313" key="19">
    <source>
        <dbReference type="Proteomes" id="UP000516314"/>
    </source>
</evidence>
<evidence type="ECO:0000313" key="18">
    <source>
        <dbReference type="Proteomes" id="UP000434276"/>
    </source>
</evidence>
<keyword evidence="9" id="KW-0539">Nucleus</keyword>
<dbReference type="GO" id="GO:0003677">
    <property type="term" value="F:DNA binding"/>
    <property type="evidence" value="ECO:0007669"/>
    <property type="project" value="UniProtKB-KW"/>
</dbReference>
<keyword evidence="8" id="KW-0804">Transcription</keyword>
<reference evidence="16" key="1">
    <citation type="journal article" date="2016" name="Proc. Natl. Acad. Sci. U.S.A.">
        <title>Chromosome-level assembly of Arabidopsis thaliana Ler reveals the extent of translocation and inversion polymorphisms.</title>
        <authorList>
            <person name="Zapata L."/>
            <person name="Ding J."/>
            <person name="Willing E.M."/>
            <person name="Hartwig B."/>
            <person name="Bezdan D."/>
            <person name="Jiao W.B."/>
            <person name="Patel V."/>
            <person name="Velikkakam James G."/>
            <person name="Koornneef M."/>
            <person name="Ossowski S."/>
            <person name="Schneeberger K."/>
        </authorList>
    </citation>
    <scope>NUCLEOTIDE SEQUENCE [LARGE SCALE GENOMIC DNA]</scope>
    <source>
        <strain evidence="16">cv. Landsberg erecta</strain>
    </source>
</reference>
<dbReference type="PANTHER" id="PTHR31251:SF226">
    <property type="entry name" value="SQUAMOSA PROMOTER-BINDING-LIKE PROTEIN 6"/>
    <property type="match status" value="1"/>
</dbReference>
<dbReference type="EMBL" id="LR881466">
    <property type="protein sequence ID" value="CAD5316716.1"/>
    <property type="molecule type" value="Genomic_DNA"/>
</dbReference>
<dbReference type="KEGG" id="ath:AT1G69170"/>
<dbReference type="GO" id="GO:0005634">
    <property type="term" value="C:nucleus"/>
    <property type="evidence" value="ECO:0007669"/>
    <property type="project" value="UniProtKB-SubCell"/>
</dbReference>
<keyword evidence="4 10" id="KW-0863">Zinc-finger</keyword>